<accession>U3BSN8</accession>
<keyword evidence="1" id="KW-1133">Transmembrane helix</keyword>
<feature type="transmembrane region" description="Helical" evidence="1">
    <location>
        <begin position="59"/>
        <end position="85"/>
    </location>
</feature>
<feature type="transmembrane region" description="Helical" evidence="1">
    <location>
        <begin position="17"/>
        <end position="38"/>
    </location>
</feature>
<dbReference type="InterPro" id="IPR012340">
    <property type="entry name" value="NA-bd_OB-fold"/>
</dbReference>
<protein>
    <recommendedName>
        <fullName evidence="4">NfeD-like C-terminal domain-containing protein</fullName>
    </recommendedName>
</protein>
<sequence>MTINEMLDLLLAFPTNVFFVPFLLFLAIMLVDLIFNVVESVAPDMEAFDLDNIPGAGLFLPPILTQVPIMIVLCVSFFVATILSFYVSQGLTLLPQIIGFGFVKAVTIPVNAYLALFIAAWLLKPLAPLFDKKKSFAKVDFIGLKGRVHSGTVNQQRGEVMVHHNGSEFLLDARASESELSIEYGDEVVIVSQDKTTNHYIVAKDIQA</sequence>
<comment type="caution">
    <text evidence="2">The sequence shown here is derived from an EMBL/GenBank/DDBJ whole genome shotgun (WGS) entry which is preliminary data.</text>
</comment>
<name>U3BSN8_VIBPR</name>
<keyword evidence="1" id="KW-0812">Transmembrane</keyword>
<keyword evidence="3" id="KW-1185">Reference proteome</keyword>
<evidence type="ECO:0000313" key="3">
    <source>
        <dbReference type="Proteomes" id="UP000016570"/>
    </source>
</evidence>
<dbReference type="STRING" id="1219065.VPR01S_32_00080"/>
<reference evidence="2 3" key="1">
    <citation type="submission" date="2013-09" db="EMBL/GenBank/DDBJ databases">
        <title>Whole genome shotgun sequence of Vibrio proteolyticus NBRC 13287.</title>
        <authorList>
            <person name="Isaki S."/>
            <person name="Hosoyama A."/>
            <person name="Numata M."/>
            <person name="Hashimoto M."/>
            <person name="Hosoyama Y."/>
            <person name="Tsuchikane K."/>
            <person name="Noguchi M."/>
            <person name="Hirakata S."/>
            <person name="Ichikawa N."/>
            <person name="Ohji S."/>
            <person name="Yamazoe A."/>
            <person name="Fujita N."/>
        </authorList>
    </citation>
    <scope>NUCLEOTIDE SEQUENCE [LARGE SCALE GENOMIC DNA]</scope>
    <source>
        <strain evidence="2 3">NBRC 13287</strain>
    </source>
</reference>
<dbReference type="Gene3D" id="2.40.50.140">
    <property type="entry name" value="Nucleic acid-binding proteins"/>
    <property type="match status" value="1"/>
</dbReference>
<dbReference type="Proteomes" id="UP000016570">
    <property type="component" value="Unassembled WGS sequence"/>
</dbReference>
<evidence type="ECO:0008006" key="4">
    <source>
        <dbReference type="Google" id="ProtNLM"/>
    </source>
</evidence>
<dbReference type="eggNOG" id="ENOG5031V4H">
    <property type="taxonomic scope" value="Bacteria"/>
</dbReference>
<dbReference type="EMBL" id="BATJ01000032">
    <property type="protein sequence ID" value="GAD69498.1"/>
    <property type="molecule type" value="Genomic_DNA"/>
</dbReference>
<evidence type="ECO:0000256" key="1">
    <source>
        <dbReference type="SAM" id="Phobius"/>
    </source>
</evidence>
<proteinExistence type="predicted"/>
<dbReference type="AlphaFoldDB" id="U3BSN8"/>
<feature type="transmembrane region" description="Helical" evidence="1">
    <location>
        <begin position="97"/>
        <end position="123"/>
    </location>
</feature>
<organism evidence="2 3">
    <name type="scientific">Vibrio proteolyticus NBRC 13287</name>
    <dbReference type="NCBI Taxonomy" id="1219065"/>
    <lineage>
        <taxon>Bacteria</taxon>
        <taxon>Pseudomonadati</taxon>
        <taxon>Pseudomonadota</taxon>
        <taxon>Gammaproteobacteria</taxon>
        <taxon>Vibrionales</taxon>
        <taxon>Vibrionaceae</taxon>
        <taxon>Vibrio</taxon>
    </lineage>
</organism>
<gene>
    <name evidence="2" type="ORF">VPR01S_32_00080</name>
</gene>
<evidence type="ECO:0000313" key="2">
    <source>
        <dbReference type="EMBL" id="GAD69498.1"/>
    </source>
</evidence>
<dbReference type="RefSeq" id="WP_021707461.1">
    <property type="nucleotide sequence ID" value="NZ_BATJ01000032.1"/>
</dbReference>
<keyword evidence="1" id="KW-0472">Membrane</keyword>